<evidence type="ECO:0000256" key="1">
    <source>
        <dbReference type="SAM" id="Phobius"/>
    </source>
</evidence>
<keyword evidence="1" id="KW-0472">Membrane</keyword>
<comment type="caution">
    <text evidence="2">The sequence shown here is derived from an EMBL/GenBank/DDBJ whole genome shotgun (WGS) entry which is preliminary data.</text>
</comment>
<feature type="transmembrane region" description="Helical" evidence="1">
    <location>
        <begin position="32"/>
        <end position="51"/>
    </location>
</feature>
<feature type="transmembrane region" description="Helical" evidence="1">
    <location>
        <begin position="58"/>
        <end position="74"/>
    </location>
</feature>
<dbReference type="AlphaFoldDB" id="A0A839UI73"/>
<keyword evidence="3" id="KW-1185">Reference proteome</keyword>
<gene>
    <name evidence="2" type="ORF">FHS30_000379</name>
</gene>
<keyword evidence="1" id="KW-1133">Transmembrane helix</keyword>
<dbReference type="RefSeq" id="WP_183907721.1">
    <property type="nucleotide sequence ID" value="NZ_JACHXZ010000001.1"/>
</dbReference>
<evidence type="ECO:0000313" key="3">
    <source>
        <dbReference type="Proteomes" id="UP000559987"/>
    </source>
</evidence>
<name>A0A839UI73_9GAMM</name>
<proteinExistence type="predicted"/>
<dbReference type="EMBL" id="JACHXZ010000001">
    <property type="protein sequence ID" value="MBB3167203.1"/>
    <property type="molecule type" value="Genomic_DNA"/>
</dbReference>
<protein>
    <submittedName>
        <fullName evidence="2">Putative membrane protein</fullName>
    </submittedName>
</protein>
<accession>A0A839UI73</accession>
<reference evidence="2 3" key="1">
    <citation type="submission" date="2020-08" db="EMBL/GenBank/DDBJ databases">
        <title>Genomic Encyclopedia of Type Strains, Phase III (KMG-III): the genomes of soil and plant-associated and newly described type strains.</title>
        <authorList>
            <person name="Whitman W."/>
        </authorList>
    </citation>
    <scope>NUCLEOTIDE SEQUENCE [LARGE SCALE GENOMIC DNA]</scope>
    <source>
        <strain evidence="2 3">CECT 8571</strain>
    </source>
</reference>
<dbReference type="Proteomes" id="UP000559987">
    <property type="component" value="Unassembled WGS sequence"/>
</dbReference>
<evidence type="ECO:0000313" key="2">
    <source>
        <dbReference type="EMBL" id="MBB3167203.1"/>
    </source>
</evidence>
<organism evidence="2 3">
    <name type="scientific">Simiduia aestuariiviva</name>
    <dbReference type="NCBI Taxonomy" id="1510459"/>
    <lineage>
        <taxon>Bacteria</taxon>
        <taxon>Pseudomonadati</taxon>
        <taxon>Pseudomonadota</taxon>
        <taxon>Gammaproteobacteria</taxon>
        <taxon>Cellvibrionales</taxon>
        <taxon>Cellvibrionaceae</taxon>
        <taxon>Simiduia</taxon>
    </lineage>
</organism>
<feature type="transmembrane region" description="Helical" evidence="1">
    <location>
        <begin position="7"/>
        <end position="26"/>
    </location>
</feature>
<sequence>MEPLSAAMFVFGLILLGVSWVLLLQVSFEDDYTWGLTTLFLPPLAYLYGCFAWDKAKESLYFAVGGWLLLILSFA</sequence>
<keyword evidence="1" id="KW-0812">Transmembrane</keyword>